<name>A0ABY4GXK3_9BACI</name>
<feature type="transmembrane region" description="Helical" evidence="1">
    <location>
        <begin position="109"/>
        <end position="130"/>
    </location>
</feature>
<evidence type="ECO:0000313" key="2">
    <source>
        <dbReference type="EMBL" id="UOQ92147.1"/>
    </source>
</evidence>
<accession>A0ABY4GXK3</accession>
<gene>
    <name evidence="2" type="ORF">MUO14_16840</name>
</gene>
<feature type="transmembrane region" description="Helical" evidence="1">
    <location>
        <begin position="162"/>
        <end position="179"/>
    </location>
</feature>
<dbReference type="Proteomes" id="UP000831880">
    <property type="component" value="Chromosome"/>
</dbReference>
<evidence type="ECO:0000256" key="1">
    <source>
        <dbReference type="SAM" id="Phobius"/>
    </source>
</evidence>
<protein>
    <submittedName>
        <fullName evidence="2">Uncharacterized protein</fullName>
    </submittedName>
</protein>
<keyword evidence="1" id="KW-0472">Membrane</keyword>
<dbReference type="SUPFAM" id="SSF103473">
    <property type="entry name" value="MFS general substrate transporter"/>
    <property type="match status" value="1"/>
</dbReference>
<organism evidence="2 3">
    <name type="scientific">Halobacillus shinanisalinarum</name>
    <dbReference type="NCBI Taxonomy" id="2932258"/>
    <lineage>
        <taxon>Bacteria</taxon>
        <taxon>Bacillati</taxon>
        <taxon>Bacillota</taxon>
        <taxon>Bacilli</taxon>
        <taxon>Bacillales</taxon>
        <taxon>Bacillaceae</taxon>
        <taxon>Halobacillus</taxon>
    </lineage>
</organism>
<evidence type="ECO:0000313" key="3">
    <source>
        <dbReference type="Proteomes" id="UP000831880"/>
    </source>
</evidence>
<dbReference type="RefSeq" id="WP_244751758.1">
    <property type="nucleotide sequence ID" value="NZ_CP095074.1"/>
</dbReference>
<keyword evidence="1" id="KW-1133">Transmembrane helix</keyword>
<sequence length="180" mass="20767">MLRKIYNRSILSITRFLLHLLLNRKHSNSKKTGFEEVNDIMQKFQTNLITNQQLTVDLTEGPVPGRNKNSRRLITAFESNRDKREEENFYVKVARDWVSDLTRKRHRTALACIIIFLGLYLSGLFLNQYISGWSGAVILCGMFVCPILGFFSAALGRGWKKWVLLSVNLLLLSVFIMIIV</sequence>
<dbReference type="EMBL" id="CP095074">
    <property type="protein sequence ID" value="UOQ92147.1"/>
    <property type="molecule type" value="Genomic_DNA"/>
</dbReference>
<keyword evidence="3" id="KW-1185">Reference proteome</keyword>
<feature type="transmembrane region" description="Helical" evidence="1">
    <location>
        <begin position="136"/>
        <end position="155"/>
    </location>
</feature>
<reference evidence="2 3" key="1">
    <citation type="submission" date="2022-04" db="EMBL/GenBank/DDBJ databases">
        <title>Halobacillus sp. isolated from saltern.</title>
        <authorList>
            <person name="Won M."/>
            <person name="Lee C.-M."/>
            <person name="Woen H.-Y."/>
            <person name="Kwon S.-W."/>
        </authorList>
    </citation>
    <scope>NUCLEOTIDE SEQUENCE [LARGE SCALE GENOMIC DNA]</scope>
    <source>
        <strain evidence="2 3">SSTM10-2</strain>
    </source>
</reference>
<dbReference type="InterPro" id="IPR036259">
    <property type="entry name" value="MFS_trans_sf"/>
</dbReference>
<keyword evidence="1" id="KW-0812">Transmembrane</keyword>
<proteinExistence type="predicted"/>